<dbReference type="AlphaFoldDB" id="A0A7D5T4X8"/>
<comment type="similarity">
    <text evidence="4">Belongs to the peptidase M29 family.</text>
</comment>
<keyword evidence="5 10" id="KW-0031">Aminopeptidase</keyword>
<evidence type="ECO:0000256" key="4">
    <source>
        <dbReference type="ARBA" id="ARBA00008236"/>
    </source>
</evidence>
<dbReference type="EMBL" id="CP058910">
    <property type="protein sequence ID" value="QLH76415.1"/>
    <property type="molecule type" value="Genomic_DNA"/>
</dbReference>
<evidence type="ECO:0000256" key="1">
    <source>
        <dbReference type="ARBA" id="ARBA00001941"/>
    </source>
</evidence>
<gene>
    <name evidence="10" type="ORF">HZS55_03470</name>
</gene>
<dbReference type="KEGG" id="hrr:HZS55_03470"/>
<dbReference type="GO" id="GO:0008237">
    <property type="term" value="F:metallopeptidase activity"/>
    <property type="evidence" value="ECO:0007669"/>
    <property type="project" value="UniProtKB-KW"/>
</dbReference>
<evidence type="ECO:0000313" key="11">
    <source>
        <dbReference type="Proteomes" id="UP000509667"/>
    </source>
</evidence>
<dbReference type="PANTHER" id="PTHR34448">
    <property type="entry name" value="AMINOPEPTIDASE"/>
    <property type="match status" value="1"/>
</dbReference>
<dbReference type="InterPro" id="IPR035097">
    <property type="entry name" value="M29_N-terminal"/>
</dbReference>
<proteinExistence type="inferred from homology"/>
<reference evidence="10 11" key="1">
    <citation type="submission" date="2020-07" db="EMBL/GenBank/DDBJ databases">
        <title>Halosimplex pelagicum sp. nov. and Halosimplex rubrum sp. nov., isolated from salted brown alga Laminaria, and emended description of the genus Halosimplex.</title>
        <authorList>
            <person name="Cui H."/>
        </authorList>
    </citation>
    <scope>NUCLEOTIDE SEQUENCE [LARGE SCALE GENOMIC DNA]</scope>
    <source>
        <strain evidence="10 11">R27</strain>
    </source>
</reference>
<dbReference type="OrthoDB" id="145069at2157"/>
<dbReference type="InterPro" id="IPR000787">
    <property type="entry name" value="Peptidase_M29"/>
</dbReference>
<evidence type="ECO:0000256" key="5">
    <source>
        <dbReference type="ARBA" id="ARBA00022438"/>
    </source>
</evidence>
<dbReference type="Proteomes" id="UP000509667">
    <property type="component" value="Chromosome"/>
</dbReference>
<sequence>MDDRVRRHAEILVDHCTDVSADDNVLVRAPTAAADLVEALYERLGERGARPTTEWRHRRAARAYRRALDAGDVRTADHRLAAMAETDVVILIKGGENAAEGSDVDPEKSAAASRAKRPILEERLDTRWVITQHPTPADAQRAELSTRAWEEFVYDAVDCDWDAQRRFQERLVDVLEPAASVRVVSGDDTDLRLSVDGMGTFNDAGEDNMPGGEVATVPVVDSADGRIAFDLPVTRNGREIRGARLTFEDGEVVDHAAERNEAVLTALLETDDGARRLGELGIGMNRGIDEFTDNLLFDEKMGDTVHVALGDAMAECVPDDRELNESAVHADMLVDVSERSRIEVDGEVVQENGTFVFE</sequence>
<name>A0A7D5T4X8_9EURY</name>
<keyword evidence="8" id="KW-0378">Hydrolase</keyword>
<protein>
    <submittedName>
        <fullName evidence="10">Aminopeptidase</fullName>
    </submittedName>
</protein>
<comment type="cofactor">
    <cofactor evidence="3">
        <name>Zn(2+)</name>
        <dbReference type="ChEBI" id="CHEBI:29105"/>
    </cofactor>
</comment>
<dbReference type="RefSeq" id="WP_179910355.1">
    <property type="nucleotide sequence ID" value="NZ_CP058910.1"/>
</dbReference>
<keyword evidence="7" id="KW-0479">Metal-binding</keyword>
<evidence type="ECO:0000256" key="8">
    <source>
        <dbReference type="ARBA" id="ARBA00022801"/>
    </source>
</evidence>
<evidence type="ECO:0000256" key="2">
    <source>
        <dbReference type="ARBA" id="ARBA00001946"/>
    </source>
</evidence>
<evidence type="ECO:0000256" key="3">
    <source>
        <dbReference type="ARBA" id="ARBA00001947"/>
    </source>
</evidence>
<dbReference type="SUPFAM" id="SSF144052">
    <property type="entry name" value="Thermophilic metalloprotease-like"/>
    <property type="match status" value="1"/>
</dbReference>
<accession>A0A7D5T4X8</accession>
<dbReference type="PANTHER" id="PTHR34448:SF1">
    <property type="entry name" value="BLL6088 PROTEIN"/>
    <property type="match status" value="1"/>
</dbReference>
<evidence type="ECO:0000256" key="6">
    <source>
        <dbReference type="ARBA" id="ARBA00022670"/>
    </source>
</evidence>
<dbReference type="Gene3D" id="3.40.1830.10">
    <property type="entry name" value="Thermophilic metalloprotease (M29)"/>
    <property type="match status" value="1"/>
</dbReference>
<keyword evidence="9" id="KW-0482">Metalloprotease</keyword>
<dbReference type="GO" id="GO:0006508">
    <property type="term" value="P:proteolysis"/>
    <property type="evidence" value="ECO:0007669"/>
    <property type="project" value="UniProtKB-KW"/>
</dbReference>
<comment type="cofactor">
    <cofactor evidence="2">
        <name>Mg(2+)</name>
        <dbReference type="ChEBI" id="CHEBI:18420"/>
    </cofactor>
</comment>
<dbReference type="InterPro" id="IPR052170">
    <property type="entry name" value="M29_Exopeptidase"/>
</dbReference>
<evidence type="ECO:0000313" key="10">
    <source>
        <dbReference type="EMBL" id="QLH76415.1"/>
    </source>
</evidence>
<dbReference type="Pfam" id="PF02073">
    <property type="entry name" value="Peptidase_M29"/>
    <property type="match status" value="1"/>
</dbReference>
<evidence type="ECO:0000256" key="9">
    <source>
        <dbReference type="ARBA" id="ARBA00023049"/>
    </source>
</evidence>
<dbReference type="GO" id="GO:0004177">
    <property type="term" value="F:aminopeptidase activity"/>
    <property type="evidence" value="ECO:0007669"/>
    <property type="project" value="UniProtKB-KW"/>
</dbReference>
<evidence type="ECO:0000256" key="7">
    <source>
        <dbReference type="ARBA" id="ARBA00022723"/>
    </source>
</evidence>
<keyword evidence="11" id="KW-1185">Reference proteome</keyword>
<dbReference type="GO" id="GO:0046872">
    <property type="term" value="F:metal ion binding"/>
    <property type="evidence" value="ECO:0007669"/>
    <property type="project" value="UniProtKB-KW"/>
</dbReference>
<dbReference type="GeneID" id="56076891"/>
<comment type="cofactor">
    <cofactor evidence="1">
        <name>Co(2+)</name>
        <dbReference type="ChEBI" id="CHEBI:48828"/>
    </cofactor>
</comment>
<keyword evidence="6" id="KW-0645">Protease</keyword>
<organism evidence="10 11">
    <name type="scientific">Halosimplex rubrum</name>
    <dbReference type="NCBI Taxonomy" id="869889"/>
    <lineage>
        <taxon>Archaea</taxon>
        <taxon>Methanobacteriati</taxon>
        <taxon>Methanobacteriota</taxon>
        <taxon>Stenosarchaea group</taxon>
        <taxon>Halobacteria</taxon>
        <taxon>Halobacteriales</taxon>
        <taxon>Haloarculaceae</taxon>
        <taxon>Halosimplex</taxon>
    </lineage>
</organism>